<comment type="caution">
    <text evidence="5">The sequence shown here is derived from an EMBL/GenBank/DDBJ whole genome shotgun (WGS) entry which is preliminary data.</text>
</comment>
<feature type="domain" description="HTH gntR-type" evidence="4">
    <location>
        <begin position="8"/>
        <end position="75"/>
    </location>
</feature>
<dbReference type="InterPro" id="IPR000485">
    <property type="entry name" value="AsnC-type_HTH_dom"/>
</dbReference>
<evidence type="ECO:0000256" key="3">
    <source>
        <dbReference type="ARBA" id="ARBA00023163"/>
    </source>
</evidence>
<dbReference type="Gene3D" id="1.10.10.10">
    <property type="entry name" value="Winged helix-like DNA-binding domain superfamily/Winged helix DNA-binding domain"/>
    <property type="match status" value="1"/>
</dbReference>
<sequence>MKSKYRIVTLREQVNGFIKSRIVNGEIKPGQKINEFELAEELGISRGPVREALRQIEQEGLVLYEPNKGCTVTKLTVKEMYEMSLLRADLEILAVNVCEGKYSDDTIEEMEKHVARIDEYDRQKNLGKVIEEDQAIHALLVQEPNLPYLMKLWHILDGTNIAVYSTLDSIGLLCWGRIGRNHKELLECVKTRDIDIITNNLKLHYISVSEFVKKFIEGEDDHV</sequence>
<organism evidence="5 6">
    <name type="scientific">Bariatricus massiliensis</name>
    <dbReference type="NCBI Taxonomy" id="1745713"/>
    <lineage>
        <taxon>Bacteria</taxon>
        <taxon>Bacillati</taxon>
        <taxon>Bacillota</taxon>
        <taxon>Clostridia</taxon>
        <taxon>Lachnospirales</taxon>
        <taxon>Lachnospiraceae</taxon>
        <taxon>Bariatricus</taxon>
    </lineage>
</organism>
<dbReference type="Pfam" id="PF00392">
    <property type="entry name" value="GntR"/>
    <property type="match status" value="1"/>
</dbReference>
<dbReference type="RefSeq" id="WP_066738035.1">
    <property type="nucleotide sequence ID" value="NZ_JAJCIQ010000017.1"/>
</dbReference>
<dbReference type="InterPro" id="IPR036388">
    <property type="entry name" value="WH-like_DNA-bd_sf"/>
</dbReference>
<evidence type="ECO:0000313" key="6">
    <source>
        <dbReference type="Proteomes" id="UP001299546"/>
    </source>
</evidence>
<evidence type="ECO:0000256" key="1">
    <source>
        <dbReference type="ARBA" id="ARBA00023015"/>
    </source>
</evidence>
<dbReference type="InterPro" id="IPR011711">
    <property type="entry name" value="GntR_C"/>
</dbReference>
<dbReference type="SUPFAM" id="SSF48008">
    <property type="entry name" value="GntR ligand-binding domain-like"/>
    <property type="match status" value="1"/>
</dbReference>
<dbReference type="PANTHER" id="PTHR43537:SF24">
    <property type="entry name" value="GLUCONATE OPERON TRANSCRIPTIONAL REPRESSOR"/>
    <property type="match status" value="1"/>
</dbReference>
<reference evidence="5 6" key="1">
    <citation type="submission" date="2021-10" db="EMBL/GenBank/DDBJ databases">
        <title>Collection of gut derived symbiotic bacterial strains cultured from healthy donors.</title>
        <authorList>
            <person name="Lin H."/>
            <person name="Littmann E."/>
            <person name="Kohout C."/>
            <person name="Pamer E.G."/>
        </authorList>
    </citation>
    <scope>NUCLEOTIDE SEQUENCE [LARGE SCALE GENOMIC DNA]</scope>
    <source>
        <strain evidence="5 6">DFI.1.165</strain>
    </source>
</reference>
<keyword evidence="1" id="KW-0805">Transcription regulation</keyword>
<gene>
    <name evidence="5" type="ORF">LIZ65_16985</name>
</gene>
<dbReference type="PROSITE" id="PS50949">
    <property type="entry name" value="HTH_GNTR"/>
    <property type="match status" value="1"/>
</dbReference>
<name>A0ABS8DKL2_9FIRM</name>
<keyword evidence="2" id="KW-0238">DNA-binding</keyword>
<dbReference type="PRINTS" id="PR00033">
    <property type="entry name" value="HTHASNC"/>
</dbReference>
<evidence type="ECO:0000259" key="4">
    <source>
        <dbReference type="PROSITE" id="PS50949"/>
    </source>
</evidence>
<accession>A0ABS8DKL2</accession>
<dbReference type="EMBL" id="JAJCIS010000017">
    <property type="protein sequence ID" value="MCB7388985.1"/>
    <property type="molecule type" value="Genomic_DNA"/>
</dbReference>
<dbReference type="InterPro" id="IPR000524">
    <property type="entry name" value="Tscrpt_reg_HTH_GntR"/>
</dbReference>
<evidence type="ECO:0000256" key="2">
    <source>
        <dbReference type="ARBA" id="ARBA00023125"/>
    </source>
</evidence>
<dbReference type="PANTHER" id="PTHR43537">
    <property type="entry name" value="TRANSCRIPTIONAL REGULATOR, GNTR FAMILY"/>
    <property type="match status" value="1"/>
</dbReference>
<protein>
    <submittedName>
        <fullName evidence="5">GntR family transcriptional regulator</fullName>
    </submittedName>
</protein>
<dbReference type="Proteomes" id="UP001299546">
    <property type="component" value="Unassembled WGS sequence"/>
</dbReference>
<dbReference type="Gene3D" id="1.20.120.530">
    <property type="entry name" value="GntR ligand-binding domain-like"/>
    <property type="match status" value="1"/>
</dbReference>
<dbReference type="SMART" id="SM00345">
    <property type="entry name" value="HTH_GNTR"/>
    <property type="match status" value="1"/>
</dbReference>
<dbReference type="CDD" id="cd07377">
    <property type="entry name" value="WHTH_GntR"/>
    <property type="match status" value="1"/>
</dbReference>
<proteinExistence type="predicted"/>
<keyword evidence="6" id="KW-1185">Reference proteome</keyword>
<dbReference type="InterPro" id="IPR008920">
    <property type="entry name" value="TF_FadR/GntR_C"/>
</dbReference>
<dbReference type="PRINTS" id="PR00035">
    <property type="entry name" value="HTHGNTR"/>
</dbReference>
<dbReference type="Pfam" id="PF07729">
    <property type="entry name" value="FCD"/>
    <property type="match status" value="1"/>
</dbReference>
<dbReference type="SUPFAM" id="SSF46785">
    <property type="entry name" value="Winged helix' DNA-binding domain"/>
    <property type="match status" value="1"/>
</dbReference>
<evidence type="ECO:0000313" key="5">
    <source>
        <dbReference type="EMBL" id="MCB7388985.1"/>
    </source>
</evidence>
<dbReference type="InterPro" id="IPR036390">
    <property type="entry name" value="WH_DNA-bd_sf"/>
</dbReference>
<keyword evidence="3" id="KW-0804">Transcription</keyword>